<dbReference type="FunFam" id="2.130.10.10:FF:000228">
    <property type="entry name" value="COMPASS-like H3K4 histone methylase component WDR5A"/>
    <property type="match status" value="1"/>
</dbReference>
<feature type="region of interest" description="Disordered" evidence="4">
    <location>
        <begin position="89"/>
        <end position="109"/>
    </location>
</feature>
<proteinExistence type="predicted"/>
<evidence type="ECO:0000256" key="1">
    <source>
        <dbReference type="ARBA" id="ARBA00022574"/>
    </source>
</evidence>
<dbReference type="PRINTS" id="PR00320">
    <property type="entry name" value="GPROTEINBRPT"/>
</dbReference>
<dbReference type="InterPro" id="IPR001680">
    <property type="entry name" value="WD40_rpt"/>
</dbReference>
<dbReference type="PROSITE" id="PS50294">
    <property type="entry name" value="WD_REPEATS_REGION"/>
    <property type="match status" value="5"/>
</dbReference>
<dbReference type="InterPro" id="IPR015943">
    <property type="entry name" value="WD40/YVTN_repeat-like_dom_sf"/>
</dbReference>
<feature type="region of interest" description="Disordered" evidence="4">
    <location>
        <begin position="1"/>
        <end position="46"/>
    </location>
</feature>
<dbReference type="PROSITE" id="PS00678">
    <property type="entry name" value="WD_REPEATS_1"/>
    <property type="match status" value="4"/>
</dbReference>
<keyword evidence="1 3" id="KW-0853">WD repeat</keyword>
<protein>
    <submittedName>
        <fullName evidence="6">WD repeat-containing protein 5</fullName>
    </submittedName>
</protein>
<feature type="domain" description="WDR5-like beta-propeller" evidence="5">
    <location>
        <begin position="115"/>
        <end position="348"/>
    </location>
</feature>
<dbReference type="Proteomes" id="UP001176517">
    <property type="component" value="Unassembled WGS sequence"/>
</dbReference>
<feature type="repeat" description="WD" evidence="3">
    <location>
        <begin position="285"/>
        <end position="326"/>
    </location>
</feature>
<sequence length="483" mass="52494">MAEKIWPAAAAGGKDEQLEETMNESNTLDGGQNEVPHAAGGEAAADSGGLSVLMSAIDVVMNSKMEDDPDPQAEPASPSIAAIQSTEPLQPQLAPPQQQQEPRPDCLPSYRHAYTLYGHTRSISSLSFSPDGTKLLSAGADKLLKIWQVRTGTLLHTLAGHTQGVNCIGWSSDSMYVASGSDDRTVKVWNASSGALLRDIQGHTSFVLCLAYNPQSTLIVSGSVDETIKMWDVKRGRCHRSISAHSEAVSGVDFNRDGTMIVSCSYDGQIRLWDTSSGQCMKTLVHNDSIALSFVTFAPSGIQVLAGSLDNSIRLWDIQNARVLKTYTGHQSTKFCTNATFTRPRGPWKGAEAGQYLKSSTAVRPTSLLNTQVEHITGQLPAVGTDLDGMSGENTEQDRFLAKKREAEARNLQDIHIVSGSEDQRIYIWDLQTKQVLQTLAGHRDVVLSIAVHPWQPIIASASLDHDPSIKLWKDQRRISAHV</sequence>
<evidence type="ECO:0000256" key="4">
    <source>
        <dbReference type="SAM" id="MobiDB-lite"/>
    </source>
</evidence>
<dbReference type="SMART" id="SM00320">
    <property type="entry name" value="WD40"/>
    <property type="match status" value="7"/>
</dbReference>
<feature type="repeat" description="WD" evidence="3">
    <location>
        <begin position="242"/>
        <end position="283"/>
    </location>
</feature>
<reference evidence="6" key="1">
    <citation type="journal article" date="2023" name="PhytoFront">
        <title>Draft Genome Resources of Seven Strains of Tilletia horrida, Causal Agent of Kernel Smut of Rice.</title>
        <authorList>
            <person name="Khanal S."/>
            <person name="Antony Babu S."/>
            <person name="Zhou X.G."/>
        </authorList>
    </citation>
    <scope>NUCLEOTIDE SEQUENCE</scope>
    <source>
        <strain evidence="6">TX6</strain>
    </source>
</reference>
<dbReference type="InterPro" id="IPR050349">
    <property type="entry name" value="WD_LIS1/nudF_dynein_reg"/>
</dbReference>
<feature type="repeat" description="WD" evidence="3">
    <location>
        <begin position="200"/>
        <end position="241"/>
    </location>
</feature>
<dbReference type="Gene3D" id="2.130.10.10">
    <property type="entry name" value="YVTN repeat-like/Quinoprotein amine dehydrogenase"/>
    <property type="match status" value="2"/>
</dbReference>
<evidence type="ECO:0000256" key="3">
    <source>
        <dbReference type="PROSITE-ProRule" id="PRU00221"/>
    </source>
</evidence>
<dbReference type="Pfam" id="PF25175">
    <property type="entry name" value="Beta-prop_WDR5"/>
    <property type="match status" value="1"/>
</dbReference>
<dbReference type="Pfam" id="PF00400">
    <property type="entry name" value="WD40"/>
    <property type="match status" value="1"/>
</dbReference>
<evidence type="ECO:0000259" key="5">
    <source>
        <dbReference type="Pfam" id="PF25175"/>
    </source>
</evidence>
<dbReference type="GO" id="GO:0035097">
    <property type="term" value="C:histone methyltransferase complex"/>
    <property type="evidence" value="ECO:0007669"/>
    <property type="project" value="UniProtKB-ARBA"/>
</dbReference>
<feature type="repeat" description="WD" evidence="3">
    <location>
        <begin position="417"/>
        <end position="439"/>
    </location>
</feature>
<dbReference type="AlphaFoldDB" id="A0AAN6GWK6"/>
<accession>A0AAN6GWK6</accession>
<evidence type="ECO:0000256" key="2">
    <source>
        <dbReference type="ARBA" id="ARBA00022737"/>
    </source>
</evidence>
<keyword evidence="2" id="KW-0677">Repeat</keyword>
<keyword evidence="7" id="KW-1185">Reference proteome</keyword>
<feature type="repeat" description="WD" evidence="3">
    <location>
        <begin position="116"/>
        <end position="157"/>
    </location>
</feature>
<dbReference type="EMBL" id="JAPDMZ010000018">
    <property type="protein sequence ID" value="KAK0556214.1"/>
    <property type="molecule type" value="Genomic_DNA"/>
</dbReference>
<name>A0AAN6GWK6_9BASI</name>
<dbReference type="CDD" id="cd00200">
    <property type="entry name" value="WD40"/>
    <property type="match status" value="1"/>
</dbReference>
<dbReference type="PROSITE" id="PS50082">
    <property type="entry name" value="WD_REPEATS_2"/>
    <property type="match status" value="6"/>
</dbReference>
<dbReference type="InterPro" id="IPR059122">
    <property type="entry name" value="Beta-prop_WDR5-like"/>
</dbReference>
<feature type="compositionally biased region" description="Low complexity" evidence="4">
    <location>
        <begin position="89"/>
        <end position="101"/>
    </location>
</feature>
<evidence type="ECO:0000313" key="7">
    <source>
        <dbReference type="Proteomes" id="UP001176517"/>
    </source>
</evidence>
<dbReference type="PANTHER" id="PTHR44129">
    <property type="entry name" value="WD REPEAT-CONTAINING PROTEIN POP1"/>
    <property type="match status" value="1"/>
</dbReference>
<dbReference type="InterPro" id="IPR019775">
    <property type="entry name" value="WD40_repeat_CS"/>
</dbReference>
<dbReference type="InterPro" id="IPR036322">
    <property type="entry name" value="WD40_repeat_dom_sf"/>
</dbReference>
<dbReference type="InterPro" id="IPR020472">
    <property type="entry name" value="WD40_PAC1"/>
</dbReference>
<feature type="repeat" description="WD" evidence="3">
    <location>
        <begin position="158"/>
        <end position="199"/>
    </location>
</feature>
<organism evidence="6 7">
    <name type="scientific">Tilletia horrida</name>
    <dbReference type="NCBI Taxonomy" id="155126"/>
    <lineage>
        <taxon>Eukaryota</taxon>
        <taxon>Fungi</taxon>
        <taxon>Dikarya</taxon>
        <taxon>Basidiomycota</taxon>
        <taxon>Ustilaginomycotina</taxon>
        <taxon>Exobasidiomycetes</taxon>
        <taxon>Tilletiales</taxon>
        <taxon>Tilletiaceae</taxon>
        <taxon>Tilletia</taxon>
    </lineage>
</organism>
<gene>
    <name evidence="6" type="primary">WDR5</name>
    <name evidence="6" type="ORF">OC846_001308</name>
</gene>
<evidence type="ECO:0000313" key="6">
    <source>
        <dbReference type="EMBL" id="KAK0556214.1"/>
    </source>
</evidence>
<comment type="caution">
    <text evidence="6">The sequence shown here is derived from an EMBL/GenBank/DDBJ whole genome shotgun (WGS) entry which is preliminary data.</text>
</comment>
<dbReference type="SUPFAM" id="SSF50978">
    <property type="entry name" value="WD40 repeat-like"/>
    <property type="match status" value="1"/>
</dbReference>